<dbReference type="PANTHER" id="PTHR11352">
    <property type="entry name" value="PROLIFERATING CELL NUCLEAR ANTIGEN"/>
    <property type="match status" value="1"/>
</dbReference>
<dbReference type="Pfam" id="PF12632">
    <property type="entry name" value="Vezatin"/>
    <property type="match status" value="1"/>
</dbReference>
<keyword evidence="6 14" id="KW-1133">Transmembrane helix</keyword>
<evidence type="ECO:0000256" key="10">
    <source>
        <dbReference type="ARBA" id="ARBA00054163"/>
    </source>
</evidence>
<dbReference type="InterPro" id="IPR022649">
    <property type="entry name" value="Pr_cel_nuc_antig_C"/>
</dbReference>
<dbReference type="PRINTS" id="PR00339">
    <property type="entry name" value="PCNACYCLIN"/>
</dbReference>
<dbReference type="STRING" id="1328760.A0A165J8V6"/>
<keyword evidence="9 11" id="KW-0539">Nucleus</keyword>
<dbReference type="GO" id="GO:0012505">
    <property type="term" value="C:endomembrane system"/>
    <property type="evidence" value="ECO:0007669"/>
    <property type="project" value="UniProtKB-SubCell"/>
</dbReference>
<evidence type="ECO:0000256" key="3">
    <source>
        <dbReference type="ARBA" id="ARBA00010462"/>
    </source>
</evidence>
<dbReference type="PROSITE" id="PS01251">
    <property type="entry name" value="PCNA_1"/>
    <property type="match status" value="1"/>
</dbReference>
<feature type="domain" description="Proliferating cell nuclear antigen PCNA N-terminal" evidence="15">
    <location>
        <begin position="649"/>
        <end position="764"/>
    </location>
</feature>
<dbReference type="PANTHER" id="PTHR11352:SF0">
    <property type="entry name" value="PROLIFERATING CELL NUCLEAR ANTIGEN"/>
    <property type="match status" value="1"/>
</dbReference>
<dbReference type="OMA" id="MRANMET"/>
<dbReference type="PROSITE" id="PS00293">
    <property type="entry name" value="PCNA_2"/>
    <property type="match status" value="1"/>
</dbReference>
<dbReference type="GO" id="GO:0017022">
    <property type="term" value="F:myosin binding"/>
    <property type="evidence" value="ECO:0007669"/>
    <property type="project" value="InterPro"/>
</dbReference>
<dbReference type="InterPro" id="IPR046938">
    <property type="entry name" value="DNA_clamp_sf"/>
</dbReference>
<dbReference type="FunFam" id="3.70.10.10:FF:000001">
    <property type="entry name" value="Proliferating cell nuclear antigen"/>
    <property type="match status" value="1"/>
</dbReference>
<dbReference type="InterPro" id="IPR000730">
    <property type="entry name" value="Pr_cel_nuc_antig"/>
</dbReference>
<keyword evidence="5 12" id="KW-0235">DNA replication</keyword>
<comment type="function">
    <text evidence="11">This protein is an auxiliary protein of DNA polymerase delta and is involved in the control of eukaryotic DNA replication by increasing the polymerase's processivity during elongation of the leading strand.</text>
</comment>
<evidence type="ECO:0000256" key="2">
    <source>
        <dbReference type="ARBA" id="ARBA00004308"/>
    </source>
</evidence>
<dbReference type="InterPro" id="IPR022659">
    <property type="entry name" value="Pr_cel_nuc_antig_CS"/>
</dbReference>
<keyword evidence="8 14" id="KW-0472">Membrane</keyword>
<dbReference type="InParanoid" id="A0A165J8V6"/>
<gene>
    <name evidence="18" type="ORF">L228DRAFT_235036</name>
</gene>
<accession>A0A165J8V6</accession>
<dbReference type="CDD" id="cd00577">
    <property type="entry name" value="PCNA"/>
    <property type="match status" value="1"/>
</dbReference>
<evidence type="ECO:0000256" key="4">
    <source>
        <dbReference type="ARBA" id="ARBA00022692"/>
    </source>
</evidence>
<protein>
    <recommendedName>
        <fullName evidence="11">DNA sliding clamp PCNA</fullName>
    </recommendedName>
</protein>
<evidence type="ECO:0000256" key="13">
    <source>
        <dbReference type="SAM" id="MobiDB-lite"/>
    </source>
</evidence>
<dbReference type="Proteomes" id="UP000076632">
    <property type="component" value="Unassembled WGS sequence"/>
</dbReference>
<feature type="region of interest" description="Disordered" evidence="13">
    <location>
        <begin position="48"/>
        <end position="68"/>
    </location>
</feature>
<evidence type="ECO:0000256" key="7">
    <source>
        <dbReference type="ARBA" id="ARBA00023125"/>
    </source>
</evidence>
<dbReference type="AlphaFoldDB" id="A0A165J8V6"/>
<dbReference type="HAMAP" id="MF_00317">
    <property type="entry name" value="DNApol_clamp_arch"/>
    <property type="match status" value="1"/>
</dbReference>
<dbReference type="GO" id="GO:0006275">
    <property type="term" value="P:regulation of DNA replication"/>
    <property type="evidence" value="ECO:0007669"/>
    <property type="project" value="InterPro"/>
</dbReference>
<feature type="domain" description="Proliferating cell nuclear antigen PCNA C-terminal" evidence="16">
    <location>
        <begin position="768"/>
        <end position="895"/>
    </location>
</feature>
<organism evidence="18 19">
    <name type="scientific">Xylona heveae (strain CBS 132557 / TC161)</name>
    <dbReference type="NCBI Taxonomy" id="1328760"/>
    <lineage>
        <taxon>Eukaryota</taxon>
        <taxon>Fungi</taxon>
        <taxon>Dikarya</taxon>
        <taxon>Ascomycota</taxon>
        <taxon>Pezizomycotina</taxon>
        <taxon>Xylonomycetes</taxon>
        <taxon>Xylonales</taxon>
        <taxon>Xylonaceae</taxon>
        <taxon>Xylona</taxon>
    </lineage>
</organism>
<keyword evidence="7 12" id="KW-0238">DNA-binding</keyword>
<dbReference type="FunFam" id="3.10.150.10:FF:000008">
    <property type="entry name" value="Proliferating cell nuclear antigen"/>
    <property type="match status" value="1"/>
</dbReference>
<comment type="subcellular location">
    <subcellularLocation>
        <location evidence="2">Endomembrane system</location>
    </subcellularLocation>
    <subcellularLocation>
        <location evidence="1 11">Nucleus</location>
    </subcellularLocation>
</comment>
<evidence type="ECO:0000259" key="16">
    <source>
        <dbReference type="Pfam" id="PF02747"/>
    </source>
</evidence>
<sequence>MAFLTGSPSQIWAISPGLAPWKPFADYAGNMEPVVFSDSPLAEYLEGEGEDTVRQEPQDKSTITADSFAPRGTSNIQSSFRKKFLESSALRVTSNDTVARLRTSCSYAVSSTLSRHENSRFLERFRYIIVASQLLNENVKPAYNLSTLKDRSSQNRNISASGEKASSNLTGVLITAITAFSLVLFLHQTLGGRKVSWSKGPLAVTTILIGLLTFLAYAYLARQWLQYLRTRALNSASDYVDRSQEFDAAGATAINLIQEVELVSRGYRISSPLPPVSRLEEKSQTRRCARLRRTLNACVSAMMPPHLEAFHTLEAMTDIIDLEKYYDIYDISSVDLEELAAGLSEQQIDDPESLRTIKTLFFRIYTIRKVFLCCLLALRTDGTKSDLPRWEKAVTEMERLTLITEESSDNIRRILAEDESFFIPATPKVPFTPEREKVRVQLRKLGSLSQGIRGLQAKMQVLREESDRSLNESEDVTELGGRLMSQYESIGADLRALMEEWENGKTALALNIDRNERRISMASNGVRSPVPSLGGVTAVEGSPADALRALNGDDIPSRSVSDTYSSDEEIFEAIAMPRQRSSLTRDQRIAKMKEERVRQSSVREKAEANTRMLRELETPVAKTADRGLSFVNFGALLNLSLFVAISESKANLLKKVVDAIKDLVQDCNFDCNDSGIALQAMDNSHVALVSMMLKAESFSPFRCDRNIALGINLTSLTKVLRCAQNEDILTLKAEDAPDVVNLVFESSESDRISEYDIKLMDIDQEHLGIPETEYAATISMPSVEFQRICRDLMALSESVSIEATKEGVKFACTGDIGSGSVTLRSHSNVDNPDLNVNIDLSEPVALTFSLKYLVNFCKASGLSGTVKLCLSNEVPLLVEYALAGSSYLRFYLAPKIGDEE</sequence>
<dbReference type="SUPFAM" id="SSF55979">
    <property type="entry name" value="DNA clamp"/>
    <property type="match status" value="2"/>
</dbReference>
<dbReference type="GO" id="GO:0006273">
    <property type="term" value="P:lagging strand elongation"/>
    <property type="evidence" value="ECO:0007669"/>
    <property type="project" value="UniProtKB-ARBA"/>
</dbReference>
<dbReference type="GO" id="GO:0070987">
    <property type="term" value="P:error-free translesion synthesis"/>
    <property type="evidence" value="ECO:0007669"/>
    <property type="project" value="UniProtKB-ARBA"/>
</dbReference>
<feature type="domain" description="Myosin-binding" evidence="17">
    <location>
        <begin position="179"/>
        <end position="459"/>
    </location>
</feature>
<evidence type="ECO:0000256" key="12">
    <source>
        <dbReference type="RuleBase" id="RU003671"/>
    </source>
</evidence>
<comment type="similarity">
    <text evidence="3 12">Belongs to the PCNA family.</text>
</comment>
<dbReference type="Pfam" id="PF00705">
    <property type="entry name" value="PCNA_N"/>
    <property type="match status" value="1"/>
</dbReference>
<evidence type="ECO:0000256" key="11">
    <source>
        <dbReference type="RuleBase" id="RU000641"/>
    </source>
</evidence>
<reference evidence="18 19" key="1">
    <citation type="journal article" date="2016" name="Fungal Biol.">
        <title>The genome of Xylona heveae provides a window into fungal endophytism.</title>
        <authorList>
            <person name="Gazis R."/>
            <person name="Kuo A."/>
            <person name="Riley R."/>
            <person name="LaButti K."/>
            <person name="Lipzen A."/>
            <person name="Lin J."/>
            <person name="Amirebrahimi M."/>
            <person name="Hesse C.N."/>
            <person name="Spatafora J.W."/>
            <person name="Henrissat B."/>
            <person name="Hainaut M."/>
            <person name="Grigoriev I.V."/>
            <person name="Hibbett D.S."/>
        </authorList>
    </citation>
    <scope>NUCLEOTIDE SEQUENCE [LARGE SCALE GENOMIC DNA]</scope>
    <source>
        <strain evidence="18 19">TC161</strain>
    </source>
</reference>
<evidence type="ECO:0000259" key="17">
    <source>
        <dbReference type="Pfam" id="PF12632"/>
    </source>
</evidence>
<dbReference type="EMBL" id="KV407454">
    <property type="protein sequence ID" value="KZF25908.1"/>
    <property type="molecule type" value="Genomic_DNA"/>
</dbReference>
<evidence type="ECO:0000256" key="9">
    <source>
        <dbReference type="ARBA" id="ARBA00023242"/>
    </source>
</evidence>
<dbReference type="GO" id="GO:0003677">
    <property type="term" value="F:DNA binding"/>
    <property type="evidence" value="ECO:0007669"/>
    <property type="project" value="UniProtKB-KW"/>
</dbReference>
<name>A0A165J8V6_XYLHT</name>
<proteinExistence type="inferred from homology"/>
<dbReference type="GO" id="GO:0030337">
    <property type="term" value="F:DNA polymerase processivity factor activity"/>
    <property type="evidence" value="ECO:0007669"/>
    <property type="project" value="InterPro"/>
</dbReference>
<evidence type="ECO:0000256" key="8">
    <source>
        <dbReference type="ARBA" id="ARBA00023136"/>
    </source>
</evidence>
<dbReference type="FunFam" id="3.10.150.10:FF:000006">
    <property type="entry name" value="Proliferating cell nuclear antigen"/>
    <property type="match status" value="1"/>
</dbReference>
<evidence type="ECO:0000313" key="19">
    <source>
        <dbReference type="Proteomes" id="UP000076632"/>
    </source>
</evidence>
<evidence type="ECO:0000259" key="15">
    <source>
        <dbReference type="Pfam" id="PF00705"/>
    </source>
</evidence>
<evidence type="ECO:0000256" key="5">
    <source>
        <dbReference type="ARBA" id="ARBA00022705"/>
    </source>
</evidence>
<evidence type="ECO:0000256" key="6">
    <source>
        <dbReference type="ARBA" id="ARBA00022989"/>
    </source>
</evidence>
<dbReference type="InterPro" id="IPR026859">
    <property type="entry name" value="Myosin-bd"/>
</dbReference>
<evidence type="ECO:0000256" key="14">
    <source>
        <dbReference type="SAM" id="Phobius"/>
    </source>
</evidence>
<keyword evidence="4 14" id="KW-0812">Transmembrane</keyword>
<dbReference type="Pfam" id="PF02747">
    <property type="entry name" value="PCNA_C"/>
    <property type="match status" value="1"/>
</dbReference>
<evidence type="ECO:0000313" key="18">
    <source>
        <dbReference type="EMBL" id="KZF25908.1"/>
    </source>
</evidence>
<dbReference type="RefSeq" id="XP_018191463.1">
    <property type="nucleotide sequence ID" value="XM_018330684.1"/>
</dbReference>
<feature type="transmembrane region" description="Helical" evidence="14">
    <location>
        <begin position="169"/>
        <end position="190"/>
    </location>
</feature>
<dbReference type="Gene3D" id="3.10.150.10">
    <property type="entry name" value="DNA Polymerase III, subunit A, domain 2"/>
    <property type="match status" value="2"/>
</dbReference>
<keyword evidence="19" id="KW-1185">Reference proteome</keyword>
<dbReference type="GeneID" id="28895821"/>
<dbReference type="InterPro" id="IPR022648">
    <property type="entry name" value="Pr_cel_nuc_antig_N"/>
</dbReference>
<feature type="transmembrane region" description="Helical" evidence="14">
    <location>
        <begin position="202"/>
        <end position="221"/>
    </location>
</feature>
<evidence type="ECO:0000256" key="1">
    <source>
        <dbReference type="ARBA" id="ARBA00004123"/>
    </source>
</evidence>
<dbReference type="GO" id="GO:0006272">
    <property type="term" value="P:leading strand elongation"/>
    <property type="evidence" value="ECO:0007669"/>
    <property type="project" value="TreeGrafter"/>
</dbReference>
<comment type="function">
    <text evidence="10">This protein is an auxiliary protein of DNA polymerase delta and is involved in the control of eukaryotic DNA replication by increasing the polymerase's processibility during elongation of the leading strand. Involved in DNA repair.</text>
</comment>
<dbReference type="GO" id="GO:0043626">
    <property type="term" value="C:PCNA complex"/>
    <property type="evidence" value="ECO:0007669"/>
    <property type="project" value="UniProtKB-ARBA"/>
</dbReference>
<dbReference type="OrthoDB" id="21151at2759"/>
<dbReference type="GO" id="GO:0006298">
    <property type="term" value="P:mismatch repair"/>
    <property type="evidence" value="ECO:0007669"/>
    <property type="project" value="TreeGrafter"/>
</dbReference>
<dbReference type="NCBIfam" id="TIGR00590">
    <property type="entry name" value="pcna"/>
    <property type="match status" value="1"/>
</dbReference>